<name>Q97AS8_THEVO</name>
<reference evidence="1 2" key="2">
    <citation type="journal article" date="2000" name="Proc. Natl. Acad. Sci. U.S.A.">
        <title>Archaeal adaptation to higher temperatures revealed by genomic sequence of Thermoplasma volcanium.</title>
        <authorList>
            <person name="Kawashima T."/>
            <person name="Amano N."/>
            <person name="Koike H."/>
            <person name="Makino S."/>
            <person name="Higuchi S."/>
            <person name="Kawashima-Ohya Y."/>
            <person name="Watanabe K."/>
            <person name="Yamazaki M."/>
            <person name="Kanehori K."/>
            <person name="Kawamoto T."/>
            <person name="Nunoshiba T."/>
            <person name="Yamamoto Y."/>
            <person name="Aramaki H."/>
            <person name="Makino K."/>
            <person name="Suzuki M."/>
        </authorList>
    </citation>
    <scope>NUCLEOTIDE SEQUENCE [LARGE SCALE GENOMIC DNA]</scope>
    <source>
        <strain evidence="2">ATCC 51530 / DSM 4299 / JCM 9571 / NBRC 15438 / GSS1</strain>
    </source>
</reference>
<dbReference type="GeneID" id="25392632"/>
<proteinExistence type="predicted"/>
<evidence type="ECO:0000313" key="1">
    <source>
        <dbReference type="EMBL" id="BAB59873.1"/>
    </source>
</evidence>
<dbReference type="RefSeq" id="WP_010916982.1">
    <property type="nucleotide sequence ID" value="NC_002689.2"/>
</dbReference>
<accession>Q97AS8</accession>
<dbReference type="AlphaFoldDB" id="Q97AS8"/>
<dbReference type="SMR" id="Q97AS8"/>
<gene>
    <name evidence="1" type="ORF">TVG0737684</name>
</gene>
<protein>
    <submittedName>
        <fullName evidence="1">TVG0737684 protein</fullName>
    </submittedName>
</protein>
<dbReference type="OrthoDB" id="34535at2157"/>
<dbReference type="eggNOG" id="arCOG00724">
    <property type="taxonomic scope" value="Archaea"/>
</dbReference>
<dbReference type="PaxDb" id="273116-14324947"/>
<dbReference type="EMBL" id="BA000011">
    <property type="protein sequence ID" value="BAB59873.1"/>
    <property type="molecule type" value="Genomic_DNA"/>
</dbReference>
<dbReference type="KEGG" id="tvo:TVG0737684"/>
<reference evidence="1 2" key="1">
    <citation type="journal article" date="1999" name="Proc. Jpn. Acad.">
        <title>Determination of the complete genomic DNA sequence of Thermoplasma volvanium GSS1.</title>
        <authorList>
            <person name="Kawashima T."/>
            <person name="Yamamoto Y."/>
            <person name="Aramaki H."/>
            <person name="Nunoshiba T."/>
            <person name="Kawamoto T."/>
            <person name="Watanabe K."/>
            <person name="Yamazaki M."/>
            <person name="Kanehori K."/>
            <person name="Amano N."/>
            <person name="Ohya Y."/>
            <person name="Makino K."/>
            <person name="Suzuki M."/>
        </authorList>
    </citation>
    <scope>NUCLEOTIDE SEQUENCE [LARGE SCALE GENOMIC DNA]</scope>
    <source>
        <strain evidence="2">ATCC 51530 / DSM 4299 / JCM 9571 / NBRC 15438 / GSS1</strain>
    </source>
</reference>
<sequence>MINVKIETDWDKLLSDYENSKELNVEDIILLLLNYGKISGKTMMQKQVFLTVKEVFTNISALYHPDKYGPYSQLVSDIVVKLINDGKIIKFNRGEGHATYAITESGKEYINKVIKSKNINNEDLEKLRKNKYDWDEWDTKGILRYVYRNYPEYATKTKVPELKWE</sequence>
<dbReference type="STRING" id="273116.gene:9381520"/>
<organism evidence="1 2">
    <name type="scientific">Thermoplasma volcanium (strain ATCC 51530 / DSM 4299 / JCM 9571 / NBRC 15438 / GSS1)</name>
    <dbReference type="NCBI Taxonomy" id="273116"/>
    <lineage>
        <taxon>Archaea</taxon>
        <taxon>Methanobacteriati</taxon>
        <taxon>Thermoplasmatota</taxon>
        <taxon>Thermoplasmata</taxon>
        <taxon>Thermoplasmatales</taxon>
        <taxon>Thermoplasmataceae</taxon>
        <taxon>Thermoplasma</taxon>
    </lineage>
</organism>
<evidence type="ECO:0000313" key="2">
    <source>
        <dbReference type="Proteomes" id="UP000001017"/>
    </source>
</evidence>
<dbReference type="HOGENOM" id="CLU_143277_0_0_2"/>
<keyword evidence="2" id="KW-1185">Reference proteome</keyword>
<dbReference type="Proteomes" id="UP000001017">
    <property type="component" value="Chromosome"/>
</dbReference>